<evidence type="ECO:0000259" key="2">
    <source>
        <dbReference type="PROSITE" id="PS51725"/>
    </source>
</evidence>
<keyword evidence="3" id="KW-0560">Oxidoreductase</keyword>
<feature type="transmembrane region" description="Helical" evidence="1">
    <location>
        <begin position="133"/>
        <end position="153"/>
    </location>
</feature>
<evidence type="ECO:0000313" key="4">
    <source>
        <dbReference type="Proteomes" id="UP000481033"/>
    </source>
</evidence>
<dbReference type="EMBL" id="QXHD01000004">
    <property type="protein sequence ID" value="NEZ55721.1"/>
    <property type="molecule type" value="Genomic_DNA"/>
</dbReference>
<keyword evidence="1" id="KW-0812">Transmembrane</keyword>
<keyword evidence="1" id="KW-0472">Membrane</keyword>
<keyword evidence="1" id="KW-1133">Transmembrane helix</keyword>
<name>A0A6M0RJ82_9CYAN</name>
<dbReference type="InterPro" id="IPR007138">
    <property type="entry name" value="ABM_dom"/>
</dbReference>
<keyword evidence="3" id="KW-0503">Monooxygenase</keyword>
<sequence length="193" mass="21783">MNTSVSDIDPDNAIDQHVTAVITHRVKVGRQEGYEEWIRGISAAAREFEGHLGVSILRPQPDTPPDYVIVLQFDACSHLTAWLNSDTRHTWIERVKPLIQAQETIQVLSGLESWFQLPKQPGPKAPRRYKQAILIWVGVMIVSLGVSPLMAPLLSFLPWLLKVSVNVAITVALLSYVIMPRLTRWFKGWLVVN</sequence>
<dbReference type="AlphaFoldDB" id="A0A6M0RJ82"/>
<reference evidence="3 4" key="1">
    <citation type="journal article" date="2020" name="Microb. Ecol.">
        <title>Ecogenomics of the Marine Benthic Filamentous Cyanobacterium Adonisia.</title>
        <authorList>
            <person name="Walter J.M."/>
            <person name="Coutinho F.H."/>
            <person name="Leomil L."/>
            <person name="Hargreaves P.I."/>
            <person name="Campeao M.E."/>
            <person name="Vieira V.V."/>
            <person name="Silva B.S."/>
            <person name="Fistarol G.O."/>
            <person name="Salomon P.S."/>
            <person name="Sawabe T."/>
            <person name="Mino S."/>
            <person name="Hosokawa M."/>
            <person name="Miyashita H."/>
            <person name="Maruyama F."/>
            <person name="van Verk M.C."/>
            <person name="Dutilh B.E."/>
            <person name="Thompson C.C."/>
            <person name="Thompson F.L."/>
        </authorList>
    </citation>
    <scope>NUCLEOTIDE SEQUENCE [LARGE SCALE GENOMIC DNA]</scope>
    <source>
        <strain evidence="3 4">CCMR0081</strain>
    </source>
</reference>
<dbReference type="Pfam" id="PF03992">
    <property type="entry name" value="ABM"/>
    <property type="match status" value="1"/>
</dbReference>
<dbReference type="Proteomes" id="UP000481033">
    <property type="component" value="Unassembled WGS sequence"/>
</dbReference>
<evidence type="ECO:0000313" key="3">
    <source>
        <dbReference type="EMBL" id="NEZ55721.1"/>
    </source>
</evidence>
<dbReference type="Gene3D" id="3.30.70.100">
    <property type="match status" value="1"/>
</dbReference>
<feature type="transmembrane region" description="Helical" evidence="1">
    <location>
        <begin position="159"/>
        <end position="179"/>
    </location>
</feature>
<comment type="caution">
    <text evidence="3">The sequence shown here is derived from an EMBL/GenBank/DDBJ whole genome shotgun (WGS) entry which is preliminary data.</text>
</comment>
<dbReference type="InterPro" id="IPR038762">
    <property type="entry name" value="ABM_predict"/>
</dbReference>
<gene>
    <name evidence="3" type="ORF">DXZ20_08555</name>
</gene>
<dbReference type="PANTHER" id="PTHR40057:SF1">
    <property type="entry name" value="SLR1162 PROTEIN"/>
    <property type="match status" value="1"/>
</dbReference>
<dbReference type="GO" id="GO:0004497">
    <property type="term" value="F:monooxygenase activity"/>
    <property type="evidence" value="ECO:0007669"/>
    <property type="project" value="UniProtKB-KW"/>
</dbReference>
<dbReference type="SUPFAM" id="SSF54909">
    <property type="entry name" value="Dimeric alpha+beta barrel"/>
    <property type="match status" value="1"/>
</dbReference>
<evidence type="ECO:0000256" key="1">
    <source>
        <dbReference type="SAM" id="Phobius"/>
    </source>
</evidence>
<dbReference type="PROSITE" id="PS51725">
    <property type="entry name" value="ABM"/>
    <property type="match status" value="1"/>
</dbReference>
<proteinExistence type="predicted"/>
<organism evidence="3 4">
    <name type="scientific">Adonisia turfae CCMR0081</name>
    <dbReference type="NCBI Taxonomy" id="2292702"/>
    <lineage>
        <taxon>Bacteria</taxon>
        <taxon>Bacillati</taxon>
        <taxon>Cyanobacteriota</taxon>
        <taxon>Adonisia</taxon>
        <taxon>Adonisia turfae</taxon>
    </lineage>
</organism>
<protein>
    <submittedName>
        <fullName evidence="3">Antibiotic biosynthesis monooxygenase</fullName>
    </submittedName>
</protein>
<keyword evidence="4" id="KW-1185">Reference proteome</keyword>
<dbReference type="RefSeq" id="WP_163697620.1">
    <property type="nucleotide sequence ID" value="NZ_QXHD01000004.1"/>
</dbReference>
<accession>A0A6M0RJ82</accession>
<feature type="domain" description="ABM" evidence="2">
    <location>
        <begin position="18"/>
        <end position="107"/>
    </location>
</feature>
<dbReference type="InterPro" id="IPR011008">
    <property type="entry name" value="Dimeric_a/b-barrel"/>
</dbReference>
<dbReference type="PANTHER" id="PTHR40057">
    <property type="entry name" value="SLR1162 PROTEIN"/>
    <property type="match status" value="1"/>
</dbReference>